<protein>
    <submittedName>
        <fullName evidence="1">Uncharacterized protein</fullName>
    </submittedName>
</protein>
<reference evidence="2" key="1">
    <citation type="journal article" date="2013" name="Nature">
        <title>Draft genome of the wheat A-genome progenitor Triticum urartu.</title>
        <authorList>
            <person name="Ling H.Q."/>
            <person name="Zhao S."/>
            <person name="Liu D."/>
            <person name="Wang J."/>
            <person name="Sun H."/>
            <person name="Zhang C."/>
            <person name="Fan H."/>
            <person name="Li D."/>
            <person name="Dong L."/>
            <person name="Tao Y."/>
            <person name="Gao C."/>
            <person name="Wu H."/>
            <person name="Li Y."/>
            <person name="Cui Y."/>
            <person name="Guo X."/>
            <person name="Zheng S."/>
            <person name="Wang B."/>
            <person name="Yu K."/>
            <person name="Liang Q."/>
            <person name="Yang W."/>
            <person name="Lou X."/>
            <person name="Chen J."/>
            <person name="Feng M."/>
            <person name="Jian J."/>
            <person name="Zhang X."/>
            <person name="Luo G."/>
            <person name="Jiang Y."/>
            <person name="Liu J."/>
            <person name="Wang Z."/>
            <person name="Sha Y."/>
            <person name="Zhang B."/>
            <person name="Wu H."/>
            <person name="Tang D."/>
            <person name="Shen Q."/>
            <person name="Xue P."/>
            <person name="Zou S."/>
            <person name="Wang X."/>
            <person name="Liu X."/>
            <person name="Wang F."/>
            <person name="Yang Y."/>
            <person name="An X."/>
            <person name="Dong Z."/>
            <person name="Zhang K."/>
            <person name="Zhang X."/>
            <person name="Luo M.C."/>
            <person name="Dvorak J."/>
            <person name="Tong Y."/>
            <person name="Wang J."/>
            <person name="Yang H."/>
            <person name="Li Z."/>
            <person name="Wang D."/>
            <person name="Zhang A."/>
            <person name="Wang J."/>
        </authorList>
    </citation>
    <scope>NUCLEOTIDE SEQUENCE</scope>
    <source>
        <strain evidence="2">cv. G1812</strain>
    </source>
</reference>
<dbReference type="Gramene" id="TuG1812G0700001668.01.T01">
    <property type="protein sequence ID" value="TuG1812G0700001668.01.T01.cds263012"/>
    <property type="gene ID" value="TuG1812G0700001668.01"/>
</dbReference>
<dbReference type="Proteomes" id="UP000015106">
    <property type="component" value="Chromosome 7"/>
</dbReference>
<keyword evidence="2" id="KW-1185">Reference proteome</keyword>
<evidence type="ECO:0000313" key="1">
    <source>
        <dbReference type="EnsemblPlants" id="TuG1812G0700001668.01.T01.cds263012"/>
    </source>
</evidence>
<dbReference type="EnsemblPlants" id="TuG1812G0700001668.01.T01">
    <property type="protein sequence ID" value="TuG1812G0700001668.01.T01.cds263012"/>
    <property type="gene ID" value="TuG1812G0700001668.01"/>
</dbReference>
<name>A0A8R7R0V0_TRIUA</name>
<accession>A0A8R7R0V0</accession>
<sequence>MRKATASSGCSRMSISNPRSPAFLGFVTWWLLCASVCVSGRGGASERGG</sequence>
<gene>
    <name evidence="1" type="primary">LOC125521012</name>
</gene>
<reference evidence="1" key="3">
    <citation type="submission" date="2022-06" db="UniProtKB">
        <authorList>
            <consortium name="EnsemblPlants"/>
        </authorList>
    </citation>
    <scope>IDENTIFICATION</scope>
</reference>
<evidence type="ECO:0000313" key="2">
    <source>
        <dbReference type="Proteomes" id="UP000015106"/>
    </source>
</evidence>
<organism evidence="1 2">
    <name type="scientific">Triticum urartu</name>
    <name type="common">Red wild einkorn</name>
    <name type="synonym">Crithodium urartu</name>
    <dbReference type="NCBI Taxonomy" id="4572"/>
    <lineage>
        <taxon>Eukaryota</taxon>
        <taxon>Viridiplantae</taxon>
        <taxon>Streptophyta</taxon>
        <taxon>Embryophyta</taxon>
        <taxon>Tracheophyta</taxon>
        <taxon>Spermatophyta</taxon>
        <taxon>Magnoliopsida</taxon>
        <taxon>Liliopsida</taxon>
        <taxon>Poales</taxon>
        <taxon>Poaceae</taxon>
        <taxon>BOP clade</taxon>
        <taxon>Pooideae</taxon>
        <taxon>Triticodae</taxon>
        <taxon>Triticeae</taxon>
        <taxon>Triticinae</taxon>
        <taxon>Triticum</taxon>
    </lineage>
</organism>
<dbReference type="AlphaFoldDB" id="A0A8R7R0V0"/>
<proteinExistence type="predicted"/>
<reference evidence="1" key="2">
    <citation type="submission" date="2018-03" db="EMBL/GenBank/DDBJ databases">
        <title>The Triticum urartu genome reveals the dynamic nature of wheat genome evolution.</title>
        <authorList>
            <person name="Ling H."/>
            <person name="Ma B."/>
            <person name="Shi X."/>
            <person name="Liu H."/>
            <person name="Dong L."/>
            <person name="Sun H."/>
            <person name="Cao Y."/>
            <person name="Gao Q."/>
            <person name="Zheng S."/>
            <person name="Li Y."/>
            <person name="Yu Y."/>
            <person name="Du H."/>
            <person name="Qi M."/>
            <person name="Li Y."/>
            <person name="Yu H."/>
            <person name="Cui Y."/>
            <person name="Wang N."/>
            <person name="Chen C."/>
            <person name="Wu H."/>
            <person name="Zhao Y."/>
            <person name="Zhang J."/>
            <person name="Li Y."/>
            <person name="Zhou W."/>
            <person name="Zhang B."/>
            <person name="Hu W."/>
            <person name="Eijk M."/>
            <person name="Tang J."/>
            <person name="Witsenboer H."/>
            <person name="Zhao S."/>
            <person name="Li Z."/>
            <person name="Zhang A."/>
            <person name="Wang D."/>
            <person name="Liang C."/>
        </authorList>
    </citation>
    <scope>NUCLEOTIDE SEQUENCE [LARGE SCALE GENOMIC DNA]</scope>
    <source>
        <strain evidence="1">cv. G1812</strain>
    </source>
</reference>